<organism evidence="2 3">
    <name type="scientific">Caerostris extrusa</name>
    <name type="common">Bark spider</name>
    <name type="synonym">Caerostris bankana</name>
    <dbReference type="NCBI Taxonomy" id="172846"/>
    <lineage>
        <taxon>Eukaryota</taxon>
        <taxon>Metazoa</taxon>
        <taxon>Ecdysozoa</taxon>
        <taxon>Arthropoda</taxon>
        <taxon>Chelicerata</taxon>
        <taxon>Arachnida</taxon>
        <taxon>Araneae</taxon>
        <taxon>Araneomorphae</taxon>
        <taxon>Entelegynae</taxon>
        <taxon>Araneoidea</taxon>
        <taxon>Araneidae</taxon>
        <taxon>Caerostris</taxon>
    </lineage>
</organism>
<dbReference type="SUPFAM" id="SSF53098">
    <property type="entry name" value="Ribonuclease H-like"/>
    <property type="match status" value="1"/>
</dbReference>
<dbReference type="InterPro" id="IPR036397">
    <property type="entry name" value="RNaseH_sf"/>
</dbReference>
<dbReference type="GO" id="GO:0008408">
    <property type="term" value="F:3'-5' exonuclease activity"/>
    <property type="evidence" value="ECO:0007669"/>
    <property type="project" value="InterPro"/>
</dbReference>
<reference evidence="2 3" key="1">
    <citation type="submission" date="2021-06" db="EMBL/GenBank/DDBJ databases">
        <title>Caerostris extrusa draft genome.</title>
        <authorList>
            <person name="Kono N."/>
            <person name="Arakawa K."/>
        </authorList>
    </citation>
    <scope>NUCLEOTIDE SEQUENCE [LARGE SCALE GENOMIC DNA]</scope>
</reference>
<gene>
    <name evidence="2" type="primary">EXD1</name>
    <name evidence="2" type="ORF">CEXT_682721</name>
</gene>
<dbReference type="GO" id="GO:0034587">
    <property type="term" value="P:piRNA processing"/>
    <property type="evidence" value="ECO:0007669"/>
    <property type="project" value="TreeGrafter"/>
</dbReference>
<evidence type="ECO:0000259" key="1">
    <source>
        <dbReference type="Pfam" id="PF01612"/>
    </source>
</evidence>
<dbReference type="Pfam" id="PF01612">
    <property type="entry name" value="DNA_pol_A_exo1"/>
    <property type="match status" value="1"/>
</dbReference>
<feature type="domain" description="3'-5' exonuclease" evidence="1">
    <location>
        <begin position="94"/>
        <end position="224"/>
    </location>
</feature>
<name>A0AAV4YBR5_CAEEX</name>
<comment type="caution">
    <text evidence="2">The sequence shown here is derived from an EMBL/GenBank/DDBJ whole genome shotgun (WGS) entry which is preliminary data.</text>
</comment>
<accession>A0AAV4YBR5</accession>
<dbReference type="PANTHER" id="PTHR46628">
    <property type="entry name" value="PIRNA BIOGENESIS PROTEIN EXD1"/>
    <property type="match status" value="1"/>
</dbReference>
<dbReference type="Proteomes" id="UP001054945">
    <property type="component" value="Unassembled WGS sequence"/>
</dbReference>
<dbReference type="InterPro" id="IPR002562">
    <property type="entry name" value="3'-5'_exonuclease_dom"/>
</dbReference>
<dbReference type="GO" id="GO:1990923">
    <property type="term" value="C:PET complex"/>
    <property type="evidence" value="ECO:0007669"/>
    <property type="project" value="TreeGrafter"/>
</dbReference>
<dbReference type="EMBL" id="BPLR01001723">
    <property type="protein sequence ID" value="GIZ04369.1"/>
    <property type="molecule type" value="Genomic_DNA"/>
</dbReference>
<evidence type="ECO:0000313" key="2">
    <source>
        <dbReference type="EMBL" id="GIZ04369.1"/>
    </source>
</evidence>
<dbReference type="InterPro" id="IPR052144">
    <property type="entry name" value="piRNA_biogenesis_EXD1"/>
</dbReference>
<dbReference type="PANTHER" id="PTHR46628:SF1">
    <property type="entry name" value="PIRNA BIOGENESIS PROTEIN EXD1"/>
    <property type="match status" value="1"/>
</dbReference>
<protein>
    <submittedName>
        <fullName evidence="2">PiRNA biogenesis protein EXD1</fullName>
    </submittedName>
</protein>
<sequence length="683" mass="77659">MFGRIILPFREISDIKVLSRPIPADKQISEEKEGRSHEDAFGHFPKELAYLADLDGGSDIEDDPSQNEYEIKLSPHLSHLIPNDYAILDRLDNDFKTAIRHIKEQDCIGVSLEGPKISRSGVLTWLCISSKACNFLFDVVALGKSVFSNGLKSILEDHRILKIFHDCRFAADCLYHIYNVRLVNVFDTQAADSLALMQQQKDCKIKKEVKSLDSCLSYYLEIPEEFLYGSIRLVEDKKSDFFHKHRPIAHKILDVLIKNVAYLMLLKQEVERAFQVPLQRAFDVYLHCIQCATDRELILVPPVAHELPQDLLIEGVHVVRYRDYVSIPPLVSSGPPYREIKDPGKKYVEIINNVKNQKKDNISQDFAHNHTEINRQTVSKVVSNQDFQGVKQSSNPFLKKRNWDEIANKVKESEHLLSGKNTSNLIEKSQNSAFRTVIGNNSKLSEEENTELMDMKTKDSSMYFQSMQMLRKYKAAQSMPEHHLSIADQTRPAVTELTSKPKEMGRICSSTVLPCKDISIAVCNSNTVSKKIDSAMTEKENFEPALDLNAKNNPATNTNKLSAYKNSNSARDLSELISKHINLIKRQSNSVRNAEAENGNCNSGEFLSKNQKSKISLSMIHEQRCLSNSNSLIGQNEKIKVTLTERRNGTDSDFQQIDWSILHKDLPPDYSIDTNKKCRFIPG</sequence>
<keyword evidence="3" id="KW-1185">Reference proteome</keyword>
<evidence type="ECO:0000313" key="3">
    <source>
        <dbReference type="Proteomes" id="UP001054945"/>
    </source>
</evidence>
<dbReference type="AlphaFoldDB" id="A0AAV4YBR5"/>
<dbReference type="Gene3D" id="3.30.420.10">
    <property type="entry name" value="Ribonuclease H-like superfamily/Ribonuclease H"/>
    <property type="match status" value="1"/>
</dbReference>
<proteinExistence type="predicted"/>
<dbReference type="InterPro" id="IPR012337">
    <property type="entry name" value="RNaseH-like_sf"/>
</dbReference>
<dbReference type="GO" id="GO:0003676">
    <property type="term" value="F:nucleic acid binding"/>
    <property type="evidence" value="ECO:0007669"/>
    <property type="project" value="InterPro"/>
</dbReference>